<protein>
    <submittedName>
        <fullName evidence="2">Uncharacterized protein</fullName>
    </submittedName>
</protein>
<name>A0A0A9B9A6_ARUDO</name>
<dbReference type="EMBL" id="GBRH01240085">
    <property type="protein sequence ID" value="JAD57810.1"/>
    <property type="molecule type" value="Transcribed_RNA"/>
</dbReference>
<sequence>MTNEHQERRNFAWSIWNCQSDPHACMYVCLYWLLVNYSLTYDGCMEGGLDQEGTNAPTEPKPTMKAAADCRSR</sequence>
<dbReference type="AlphaFoldDB" id="A0A0A9B9A6"/>
<reference evidence="2" key="1">
    <citation type="submission" date="2014-09" db="EMBL/GenBank/DDBJ databases">
        <authorList>
            <person name="Magalhaes I.L.F."/>
            <person name="Oliveira U."/>
            <person name="Santos F.R."/>
            <person name="Vidigal T.H.D.A."/>
            <person name="Brescovit A.D."/>
            <person name="Santos A.J."/>
        </authorList>
    </citation>
    <scope>NUCLEOTIDE SEQUENCE</scope>
    <source>
        <tissue evidence="2">Shoot tissue taken approximately 20 cm above the soil surface</tissue>
    </source>
</reference>
<feature type="region of interest" description="Disordered" evidence="1">
    <location>
        <begin position="50"/>
        <end position="73"/>
    </location>
</feature>
<organism evidence="2">
    <name type="scientific">Arundo donax</name>
    <name type="common">Giant reed</name>
    <name type="synonym">Donax arundinaceus</name>
    <dbReference type="NCBI Taxonomy" id="35708"/>
    <lineage>
        <taxon>Eukaryota</taxon>
        <taxon>Viridiplantae</taxon>
        <taxon>Streptophyta</taxon>
        <taxon>Embryophyta</taxon>
        <taxon>Tracheophyta</taxon>
        <taxon>Spermatophyta</taxon>
        <taxon>Magnoliopsida</taxon>
        <taxon>Liliopsida</taxon>
        <taxon>Poales</taxon>
        <taxon>Poaceae</taxon>
        <taxon>PACMAD clade</taxon>
        <taxon>Arundinoideae</taxon>
        <taxon>Arundineae</taxon>
        <taxon>Arundo</taxon>
    </lineage>
</organism>
<evidence type="ECO:0000256" key="1">
    <source>
        <dbReference type="SAM" id="MobiDB-lite"/>
    </source>
</evidence>
<accession>A0A0A9B9A6</accession>
<reference evidence="2" key="2">
    <citation type="journal article" date="2015" name="Data Brief">
        <title>Shoot transcriptome of the giant reed, Arundo donax.</title>
        <authorList>
            <person name="Barrero R.A."/>
            <person name="Guerrero F.D."/>
            <person name="Moolhuijzen P."/>
            <person name="Goolsby J.A."/>
            <person name="Tidwell J."/>
            <person name="Bellgard S.E."/>
            <person name="Bellgard M.I."/>
        </authorList>
    </citation>
    <scope>NUCLEOTIDE SEQUENCE</scope>
    <source>
        <tissue evidence="2">Shoot tissue taken approximately 20 cm above the soil surface</tissue>
    </source>
</reference>
<evidence type="ECO:0000313" key="2">
    <source>
        <dbReference type="EMBL" id="JAD57810.1"/>
    </source>
</evidence>
<proteinExistence type="predicted"/>